<dbReference type="GO" id="GO:0004497">
    <property type="term" value="F:monooxygenase activity"/>
    <property type="evidence" value="ECO:0007669"/>
    <property type="project" value="UniProtKB-KW"/>
</dbReference>
<dbReference type="GO" id="GO:0016705">
    <property type="term" value="F:oxidoreductase activity, acting on paired donors, with incorporation or reduction of molecular oxygen"/>
    <property type="evidence" value="ECO:0007669"/>
    <property type="project" value="InterPro"/>
</dbReference>
<dbReference type="InterPro" id="IPR001128">
    <property type="entry name" value="Cyt_P450"/>
</dbReference>
<evidence type="ECO:0000256" key="6">
    <source>
        <dbReference type="ARBA" id="ARBA00023002"/>
    </source>
</evidence>
<dbReference type="PRINTS" id="PR00385">
    <property type="entry name" value="P450"/>
</dbReference>
<keyword evidence="12" id="KW-1185">Reference proteome</keyword>
<evidence type="ECO:0000256" key="10">
    <source>
        <dbReference type="RuleBase" id="RU000461"/>
    </source>
</evidence>
<evidence type="ECO:0000256" key="3">
    <source>
        <dbReference type="ARBA" id="ARBA00010617"/>
    </source>
</evidence>
<keyword evidence="4 9" id="KW-0349">Heme</keyword>
<dbReference type="Proteomes" id="UP000077266">
    <property type="component" value="Unassembled WGS sequence"/>
</dbReference>
<dbReference type="InParanoid" id="A0A165KVX4"/>
<sequence length="566" mass="64438">MSQNLVLSTTAALSGAGALWLFWRAFRRYIVRSTLADIDGPAPDSWFTGNLAEFFSPLAYDWHHNLIARWGSTVKTYGFFGDEQIYTIDPRAMDFIMKNNELFEEQEYFLQGNMLWFGEGLLSTRGKVHTRQRRTIFPVFGVQSLRNLTPLAYGITKEVREIMLKDVKEKGPHEIDMHDWMSRGSLDYISKLGLGYSFDALDDSKPNAYRDIVKNFIPVLVRTAVIRQLIPKFVKLGPAWFQDPRISYLMLFPVYSGVLWFRRFIVNITPFEHVKLLKKFSDVLINTSDEVLVSKEKEIARGDEDVKDQIAHGKDIMSILLRQNMNKKDGEKLDRDELLGQISTLIFTAQDTTAAGLSRALQVLAYHPDVQNELRAEVTASRINGDLDYNALMGLPLLDAVCRETLRMYPPVAFTLRTSMTEVVLPLSRPVTGKSGEVHTQLRIPKDVDVCVGIVLANKDKALWGPDADEWRPKRWLEPMPEGIQELSGIYNNMMTFGVGPRSCIGLKFAEMEMKIVLSVLLETFVFDKPSREICWQLGNIQVPYLAGTEESLKPNLPLRVSLVEN</sequence>
<accession>A0A165KVX4</accession>
<evidence type="ECO:0000256" key="7">
    <source>
        <dbReference type="ARBA" id="ARBA00023004"/>
    </source>
</evidence>
<keyword evidence="5 9" id="KW-0479">Metal-binding</keyword>
<dbReference type="InterPro" id="IPR036396">
    <property type="entry name" value="Cyt_P450_sf"/>
</dbReference>
<keyword evidence="8 10" id="KW-0503">Monooxygenase</keyword>
<dbReference type="STRING" id="1314781.A0A165KVX4"/>
<dbReference type="Pfam" id="PF00067">
    <property type="entry name" value="p450"/>
    <property type="match status" value="2"/>
</dbReference>
<dbReference type="PRINTS" id="PR00465">
    <property type="entry name" value="EP450IV"/>
</dbReference>
<comment type="pathway">
    <text evidence="2">Secondary metabolite biosynthesis.</text>
</comment>
<dbReference type="GO" id="GO:0005506">
    <property type="term" value="F:iron ion binding"/>
    <property type="evidence" value="ECO:0007669"/>
    <property type="project" value="InterPro"/>
</dbReference>
<evidence type="ECO:0000256" key="8">
    <source>
        <dbReference type="ARBA" id="ARBA00023033"/>
    </source>
</evidence>
<dbReference type="InterPro" id="IPR017972">
    <property type="entry name" value="Cyt_P450_CS"/>
</dbReference>
<gene>
    <name evidence="11" type="ORF">EXIGLDRAFT_833241</name>
</gene>
<reference evidence="11 12" key="1">
    <citation type="journal article" date="2016" name="Mol. Biol. Evol.">
        <title>Comparative Genomics of Early-Diverging Mushroom-Forming Fungi Provides Insights into the Origins of Lignocellulose Decay Capabilities.</title>
        <authorList>
            <person name="Nagy L.G."/>
            <person name="Riley R."/>
            <person name="Tritt A."/>
            <person name="Adam C."/>
            <person name="Daum C."/>
            <person name="Floudas D."/>
            <person name="Sun H."/>
            <person name="Yadav J.S."/>
            <person name="Pangilinan J."/>
            <person name="Larsson K.H."/>
            <person name="Matsuura K."/>
            <person name="Barry K."/>
            <person name="Labutti K."/>
            <person name="Kuo R."/>
            <person name="Ohm R.A."/>
            <person name="Bhattacharya S.S."/>
            <person name="Shirouzu T."/>
            <person name="Yoshinaga Y."/>
            <person name="Martin F.M."/>
            <person name="Grigoriev I.V."/>
            <person name="Hibbett D.S."/>
        </authorList>
    </citation>
    <scope>NUCLEOTIDE SEQUENCE [LARGE SCALE GENOMIC DNA]</scope>
    <source>
        <strain evidence="11 12">HHB12029</strain>
    </source>
</reference>
<name>A0A165KVX4_EXIGL</name>
<proteinExistence type="inferred from homology"/>
<dbReference type="InterPro" id="IPR050121">
    <property type="entry name" value="Cytochrome_P450_monoxygenase"/>
</dbReference>
<evidence type="ECO:0000256" key="2">
    <source>
        <dbReference type="ARBA" id="ARBA00005179"/>
    </source>
</evidence>
<dbReference type="EMBL" id="KV425936">
    <property type="protein sequence ID" value="KZV96970.1"/>
    <property type="molecule type" value="Genomic_DNA"/>
</dbReference>
<dbReference type="OrthoDB" id="1470350at2759"/>
<keyword evidence="6 10" id="KW-0560">Oxidoreductase</keyword>
<feature type="binding site" description="axial binding residue" evidence="9">
    <location>
        <position position="504"/>
    </location>
    <ligand>
        <name>heme</name>
        <dbReference type="ChEBI" id="CHEBI:30413"/>
    </ligand>
    <ligandPart>
        <name>Fe</name>
        <dbReference type="ChEBI" id="CHEBI:18248"/>
    </ligandPart>
</feature>
<dbReference type="GO" id="GO:0020037">
    <property type="term" value="F:heme binding"/>
    <property type="evidence" value="ECO:0007669"/>
    <property type="project" value="InterPro"/>
</dbReference>
<organism evidence="11 12">
    <name type="scientific">Exidia glandulosa HHB12029</name>
    <dbReference type="NCBI Taxonomy" id="1314781"/>
    <lineage>
        <taxon>Eukaryota</taxon>
        <taxon>Fungi</taxon>
        <taxon>Dikarya</taxon>
        <taxon>Basidiomycota</taxon>
        <taxon>Agaricomycotina</taxon>
        <taxon>Agaricomycetes</taxon>
        <taxon>Auriculariales</taxon>
        <taxon>Exidiaceae</taxon>
        <taxon>Exidia</taxon>
    </lineage>
</organism>
<evidence type="ECO:0000256" key="9">
    <source>
        <dbReference type="PIRSR" id="PIRSR602403-1"/>
    </source>
</evidence>
<dbReference type="Gene3D" id="1.10.630.10">
    <property type="entry name" value="Cytochrome P450"/>
    <property type="match status" value="1"/>
</dbReference>
<dbReference type="SUPFAM" id="SSF48264">
    <property type="entry name" value="Cytochrome P450"/>
    <property type="match status" value="1"/>
</dbReference>
<dbReference type="InterPro" id="IPR002403">
    <property type="entry name" value="Cyt_P450_E_grp-IV"/>
</dbReference>
<dbReference type="AlphaFoldDB" id="A0A165KVX4"/>
<dbReference type="PROSITE" id="PS00086">
    <property type="entry name" value="CYTOCHROME_P450"/>
    <property type="match status" value="1"/>
</dbReference>
<evidence type="ECO:0000313" key="11">
    <source>
        <dbReference type="EMBL" id="KZV96970.1"/>
    </source>
</evidence>
<comment type="similarity">
    <text evidence="3 10">Belongs to the cytochrome P450 family.</text>
</comment>
<evidence type="ECO:0000256" key="4">
    <source>
        <dbReference type="ARBA" id="ARBA00022617"/>
    </source>
</evidence>
<comment type="cofactor">
    <cofactor evidence="1 9">
        <name>heme</name>
        <dbReference type="ChEBI" id="CHEBI:30413"/>
    </cofactor>
</comment>
<evidence type="ECO:0000256" key="1">
    <source>
        <dbReference type="ARBA" id="ARBA00001971"/>
    </source>
</evidence>
<evidence type="ECO:0000313" key="12">
    <source>
        <dbReference type="Proteomes" id="UP000077266"/>
    </source>
</evidence>
<protein>
    <submittedName>
        <fullName evidence="11">Cytochrome P450</fullName>
    </submittedName>
</protein>
<dbReference type="PANTHER" id="PTHR24305">
    <property type="entry name" value="CYTOCHROME P450"/>
    <property type="match status" value="1"/>
</dbReference>
<dbReference type="PANTHER" id="PTHR24305:SF166">
    <property type="entry name" value="CYTOCHROME P450 12A4, MITOCHONDRIAL-RELATED"/>
    <property type="match status" value="1"/>
</dbReference>
<keyword evidence="7 9" id="KW-0408">Iron</keyword>
<evidence type="ECO:0000256" key="5">
    <source>
        <dbReference type="ARBA" id="ARBA00022723"/>
    </source>
</evidence>